<organism evidence="1 2">
    <name type="scientific">Laccaria amethystina LaAM-08-1</name>
    <dbReference type="NCBI Taxonomy" id="1095629"/>
    <lineage>
        <taxon>Eukaryota</taxon>
        <taxon>Fungi</taxon>
        <taxon>Dikarya</taxon>
        <taxon>Basidiomycota</taxon>
        <taxon>Agaricomycotina</taxon>
        <taxon>Agaricomycetes</taxon>
        <taxon>Agaricomycetidae</taxon>
        <taxon>Agaricales</taxon>
        <taxon>Agaricineae</taxon>
        <taxon>Hydnangiaceae</taxon>
        <taxon>Laccaria</taxon>
    </lineage>
</organism>
<dbReference type="HOGENOM" id="CLU_124227_0_0_1"/>
<name>A0A0C9Y1E0_9AGAR</name>
<protein>
    <submittedName>
        <fullName evidence="1">Uncharacterized protein</fullName>
    </submittedName>
</protein>
<reference evidence="2" key="2">
    <citation type="submission" date="2015-01" db="EMBL/GenBank/DDBJ databases">
        <title>Evolutionary Origins and Diversification of the Mycorrhizal Mutualists.</title>
        <authorList>
            <consortium name="DOE Joint Genome Institute"/>
            <consortium name="Mycorrhizal Genomics Consortium"/>
            <person name="Kohler A."/>
            <person name="Kuo A."/>
            <person name="Nagy L.G."/>
            <person name="Floudas D."/>
            <person name="Copeland A."/>
            <person name="Barry K.W."/>
            <person name="Cichocki N."/>
            <person name="Veneault-Fourrey C."/>
            <person name="LaButti K."/>
            <person name="Lindquist E.A."/>
            <person name="Lipzen A."/>
            <person name="Lundell T."/>
            <person name="Morin E."/>
            <person name="Murat C."/>
            <person name="Riley R."/>
            <person name="Ohm R."/>
            <person name="Sun H."/>
            <person name="Tunlid A."/>
            <person name="Henrissat B."/>
            <person name="Grigoriev I.V."/>
            <person name="Hibbett D.S."/>
            <person name="Martin F."/>
        </authorList>
    </citation>
    <scope>NUCLEOTIDE SEQUENCE [LARGE SCALE GENOMIC DNA]</scope>
    <source>
        <strain evidence="2">LaAM-08-1</strain>
    </source>
</reference>
<accession>A0A0C9Y1E0</accession>
<dbReference type="OrthoDB" id="3012238at2759"/>
<dbReference type="AlphaFoldDB" id="A0A0C9Y1E0"/>
<evidence type="ECO:0000313" key="1">
    <source>
        <dbReference type="EMBL" id="KIK07734.1"/>
    </source>
</evidence>
<sequence length="155" mass="17802">MESYSFHFYGWLDFDFFKFERNPKPYFVRGCFSGDLVHLRHCLKVSDYSSMLAALPLILQLCCACETIFDIMLSTYLAGLKVYYVQSEEQGRKQGSKRPRLDGWDWARQLADRALAAFREAEVQRENGDLDSLDATVGQALLGLQKRSSANVLRI</sequence>
<gene>
    <name evidence="1" type="ORF">K443DRAFT_149330</name>
</gene>
<dbReference type="EMBL" id="KN838545">
    <property type="protein sequence ID" value="KIK07734.1"/>
    <property type="molecule type" value="Genomic_DNA"/>
</dbReference>
<evidence type="ECO:0000313" key="2">
    <source>
        <dbReference type="Proteomes" id="UP000054477"/>
    </source>
</evidence>
<dbReference type="Proteomes" id="UP000054477">
    <property type="component" value="Unassembled WGS sequence"/>
</dbReference>
<reference evidence="1 2" key="1">
    <citation type="submission" date="2014-04" db="EMBL/GenBank/DDBJ databases">
        <authorList>
            <consortium name="DOE Joint Genome Institute"/>
            <person name="Kuo A."/>
            <person name="Kohler A."/>
            <person name="Nagy L.G."/>
            <person name="Floudas D."/>
            <person name="Copeland A."/>
            <person name="Barry K.W."/>
            <person name="Cichocki N."/>
            <person name="Veneault-Fourrey C."/>
            <person name="LaButti K."/>
            <person name="Lindquist E.A."/>
            <person name="Lipzen A."/>
            <person name="Lundell T."/>
            <person name="Morin E."/>
            <person name="Murat C."/>
            <person name="Sun H."/>
            <person name="Tunlid A."/>
            <person name="Henrissat B."/>
            <person name="Grigoriev I.V."/>
            <person name="Hibbett D.S."/>
            <person name="Martin F."/>
            <person name="Nordberg H.P."/>
            <person name="Cantor M.N."/>
            <person name="Hua S.X."/>
        </authorList>
    </citation>
    <scope>NUCLEOTIDE SEQUENCE [LARGE SCALE GENOMIC DNA]</scope>
    <source>
        <strain evidence="1 2">LaAM-08-1</strain>
    </source>
</reference>
<proteinExistence type="predicted"/>
<keyword evidence="2" id="KW-1185">Reference proteome</keyword>